<protein>
    <submittedName>
        <fullName evidence="1">DUF3788 domain-containing protein</fullName>
    </submittedName>
</protein>
<dbReference type="Pfam" id="PF12663">
    <property type="entry name" value="DUF3788"/>
    <property type="match status" value="1"/>
</dbReference>
<accession>A0A3E3IAH7</accession>
<dbReference type="RefSeq" id="WP_117543652.1">
    <property type="nucleotide sequence ID" value="NZ_QVLV01000002.1"/>
</dbReference>
<organism evidence="1 2">
    <name type="scientific">Eisenbergiella massiliensis</name>
    <dbReference type="NCBI Taxonomy" id="1720294"/>
    <lineage>
        <taxon>Bacteria</taxon>
        <taxon>Bacillati</taxon>
        <taxon>Bacillota</taxon>
        <taxon>Clostridia</taxon>
        <taxon>Lachnospirales</taxon>
        <taxon>Lachnospiraceae</taxon>
        <taxon>Eisenbergiella</taxon>
    </lineage>
</organism>
<gene>
    <name evidence="1" type="ORF">DXC51_02930</name>
</gene>
<evidence type="ECO:0000313" key="2">
    <source>
        <dbReference type="Proteomes" id="UP000260812"/>
    </source>
</evidence>
<keyword evidence="2" id="KW-1185">Reference proteome</keyword>
<comment type="caution">
    <text evidence="1">The sequence shown here is derived from an EMBL/GenBank/DDBJ whole genome shotgun (WGS) entry which is preliminary data.</text>
</comment>
<name>A0A3E3IAH7_9FIRM</name>
<proteinExistence type="predicted"/>
<dbReference type="Proteomes" id="UP000260812">
    <property type="component" value="Unassembled WGS sequence"/>
</dbReference>
<dbReference type="GeneID" id="97985865"/>
<evidence type="ECO:0000313" key="1">
    <source>
        <dbReference type="EMBL" id="RGE64047.1"/>
    </source>
</evidence>
<sequence>MYERMLDKKAEPSMPELVAHCGICGDMFADINGYLTKEFETETEIRFPYGNHYGWSVKHKKKSRLICDIFAEADAFTVMLRLTDKQFAAVYDGLLDETKEVVDNRYPCGEGGWIHYRVTDRKQLEDAKLLLRVKLGCLASGAQRRGRK</sequence>
<dbReference type="AlphaFoldDB" id="A0A3E3IAH7"/>
<dbReference type="InterPro" id="IPR024265">
    <property type="entry name" value="DUF3788"/>
</dbReference>
<reference evidence="1" key="1">
    <citation type="submission" date="2018-08" db="EMBL/GenBank/DDBJ databases">
        <title>A genome reference for cultivated species of the human gut microbiota.</title>
        <authorList>
            <person name="Zou Y."/>
            <person name="Xue W."/>
            <person name="Luo G."/>
        </authorList>
    </citation>
    <scope>NUCLEOTIDE SEQUENCE [LARGE SCALE GENOMIC DNA]</scope>
    <source>
        <strain evidence="1">TF05-5AC</strain>
    </source>
</reference>
<dbReference type="EMBL" id="QVLV01000002">
    <property type="protein sequence ID" value="RGE64047.1"/>
    <property type="molecule type" value="Genomic_DNA"/>
</dbReference>